<dbReference type="Pfam" id="PF22727">
    <property type="entry name" value="NCH2"/>
    <property type="match status" value="1"/>
</dbReference>
<dbReference type="RefSeq" id="WP_127084588.1">
    <property type="nucleotide sequence ID" value="NZ_RSCL01000018.1"/>
</dbReference>
<feature type="domain" description="NACHT" evidence="1">
    <location>
        <begin position="186"/>
        <end position="309"/>
    </location>
</feature>
<organism evidence="3 4">
    <name type="scientific">Dulcicalothrix desertica PCC 7102</name>
    <dbReference type="NCBI Taxonomy" id="232991"/>
    <lineage>
        <taxon>Bacteria</taxon>
        <taxon>Bacillati</taxon>
        <taxon>Cyanobacteriota</taxon>
        <taxon>Cyanophyceae</taxon>
        <taxon>Nostocales</taxon>
        <taxon>Calotrichaceae</taxon>
        <taxon>Dulcicalothrix</taxon>
    </lineage>
</organism>
<dbReference type="Pfam" id="PF05729">
    <property type="entry name" value="NACHT"/>
    <property type="match status" value="1"/>
</dbReference>
<dbReference type="OrthoDB" id="448481at2"/>
<evidence type="ECO:0000259" key="2">
    <source>
        <dbReference type="PROSITE" id="PS50943"/>
    </source>
</evidence>
<dbReference type="PROSITE" id="PS50943">
    <property type="entry name" value="HTH_CROC1"/>
    <property type="match status" value="1"/>
</dbReference>
<sequence>MGKRSLQASSEGIRKARQAFKRKGWTQENLASEVGLETRQPIWKFFSGKPVERQVFHEICQSLNINPEEIIQADENTQEQNIESIKISTALPSDYEKKIKSVLKDKTQHQCGTLRFLDVSRPLHLKDVYVDINVSEEISSHKWLKIESLQNLKPNLNLSQLNLSQLNRLEIKKSQQSGFDIAVKYPRIIVQGRPGSGKSAFLQAIAIYCSQGKLLADSIPILISLKTFAEKYEVYNQSLFDYILECLNNEINHLELNAILQDGRVLILLDGLDEVQESISKNIITEINSFTEKFYKCRFIITCRTAAQLYNFRYFVEVEIVDFSESQIVIFVYQWFLTVAQTSFAAAKTLAEQFIQKLQLSQNQQIHELTTTPLLLSIACLLFHTHGDFPRSRSEIYKQGLELLLIRWDESRGIERDELYRYFSLLDKIKLLSQIAKIYFTENQYYFTESRTQQLIANYLRQSYTSKNIEDTEALLLDSYAILKAIEAQHGLLVQRARGIYSFSHLTFQEYLTARDIVANVNSNSLDELVNYIHVQSWKEIFLLVAEMLPSADNLLILMKQQIDLIIATNPKLQSFINWVLQKSELIDVTSKTSTTNLYKTAIRAFYFTHGLPSEHPLAYNQDITLHLDCYLAANLPIKMSLDMALTHAFAISLAITPDVFHQRLRAMHLALDLKHLLADNDLLSDILYDLRSKLPNIDEDRQTLRLWWQLHGAVWIEKLRSIMIEDFQIGYNWEFNLKECKLIEQYWNACQLLLDCLNNASSNSSDNTCQSIKESLFLHQP</sequence>
<comment type="caution">
    <text evidence="3">The sequence shown here is derived from an EMBL/GenBank/DDBJ whole genome shotgun (WGS) entry which is preliminary data.</text>
</comment>
<dbReference type="SUPFAM" id="SSF52540">
    <property type="entry name" value="P-loop containing nucleoside triphosphate hydrolases"/>
    <property type="match status" value="2"/>
</dbReference>
<dbReference type="InterPro" id="IPR054501">
    <property type="entry name" value="NCH2"/>
</dbReference>
<keyword evidence="4" id="KW-1185">Reference proteome</keyword>
<dbReference type="Gene3D" id="1.10.260.40">
    <property type="entry name" value="lambda repressor-like DNA-binding domains"/>
    <property type="match status" value="1"/>
</dbReference>
<reference evidence="3" key="2">
    <citation type="journal article" date="2019" name="Genome Biol. Evol.">
        <title>Day and night: Metabolic profiles and evolutionary relationships of six axenic non-marine cyanobacteria.</title>
        <authorList>
            <person name="Will S.E."/>
            <person name="Henke P."/>
            <person name="Boedeker C."/>
            <person name="Huang S."/>
            <person name="Brinkmann H."/>
            <person name="Rohde M."/>
            <person name="Jarek M."/>
            <person name="Friedl T."/>
            <person name="Seufert S."/>
            <person name="Schumacher M."/>
            <person name="Overmann J."/>
            <person name="Neumann-Schaal M."/>
            <person name="Petersen J."/>
        </authorList>
    </citation>
    <scope>NUCLEOTIDE SEQUENCE [LARGE SCALE GENOMIC DNA]</scope>
    <source>
        <strain evidence="3">PCC 7102</strain>
    </source>
</reference>
<name>A0A433V6Q8_9CYAN</name>
<evidence type="ECO:0008006" key="5">
    <source>
        <dbReference type="Google" id="ProtNLM"/>
    </source>
</evidence>
<dbReference type="InterPro" id="IPR027417">
    <property type="entry name" value="P-loop_NTPase"/>
</dbReference>
<dbReference type="InterPro" id="IPR010982">
    <property type="entry name" value="Lambda_DNA-bd_dom_sf"/>
</dbReference>
<gene>
    <name evidence="3" type="ORF">DSM106972_063880</name>
</gene>
<dbReference type="Proteomes" id="UP000271624">
    <property type="component" value="Unassembled WGS sequence"/>
</dbReference>
<evidence type="ECO:0000313" key="4">
    <source>
        <dbReference type="Proteomes" id="UP000271624"/>
    </source>
</evidence>
<feature type="domain" description="HTH cro/C1-type" evidence="2">
    <location>
        <begin position="17"/>
        <end position="70"/>
    </location>
</feature>
<dbReference type="EMBL" id="RSCL01000018">
    <property type="protein sequence ID" value="RUT01765.1"/>
    <property type="molecule type" value="Genomic_DNA"/>
</dbReference>
<dbReference type="PANTHER" id="PTHR46844">
    <property type="entry name" value="SLR5058 PROTEIN"/>
    <property type="match status" value="1"/>
</dbReference>
<dbReference type="SUPFAM" id="SSF47413">
    <property type="entry name" value="lambda repressor-like DNA-binding domains"/>
    <property type="match status" value="1"/>
</dbReference>
<reference evidence="3" key="1">
    <citation type="submission" date="2018-12" db="EMBL/GenBank/DDBJ databases">
        <authorList>
            <person name="Will S."/>
            <person name="Neumann-Schaal M."/>
            <person name="Henke P."/>
        </authorList>
    </citation>
    <scope>NUCLEOTIDE SEQUENCE</scope>
    <source>
        <strain evidence="3">PCC 7102</strain>
    </source>
</reference>
<proteinExistence type="predicted"/>
<dbReference type="Gene3D" id="3.40.50.300">
    <property type="entry name" value="P-loop containing nucleotide triphosphate hydrolases"/>
    <property type="match status" value="1"/>
</dbReference>
<evidence type="ECO:0000313" key="3">
    <source>
        <dbReference type="EMBL" id="RUT01765.1"/>
    </source>
</evidence>
<dbReference type="PANTHER" id="PTHR46844:SF1">
    <property type="entry name" value="SLR5058 PROTEIN"/>
    <property type="match status" value="1"/>
</dbReference>
<evidence type="ECO:0000259" key="1">
    <source>
        <dbReference type="PROSITE" id="PS50837"/>
    </source>
</evidence>
<dbReference type="AlphaFoldDB" id="A0A433V6Q8"/>
<protein>
    <recommendedName>
        <fullName evidence="5">NACHT domain-containing protein</fullName>
    </recommendedName>
</protein>
<dbReference type="CDD" id="cd00093">
    <property type="entry name" value="HTH_XRE"/>
    <property type="match status" value="1"/>
</dbReference>
<dbReference type="InterPro" id="IPR007111">
    <property type="entry name" value="NACHT_NTPase"/>
</dbReference>
<dbReference type="PROSITE" id="PS50837">
    <property type="entry name" value="NACHT"/>
    <property type="match status" value="1"/>
</dbReference>
<dbReference type="InterPro" id="IPR001387">
    <property type="entry name" value="Cro/C1-type_HTH"/>
</dbReference>
<accession>A0A433V6Q8</accession>
<dbReference type="GO" id="GO:0003677">
    <property type="term" value="F:DNA binding"/>
    <property type="evidence" value="ECO:0007669"/>
    <property type="project" value="InterPro"/>
</dbReference>